<evidence type="ECO:0000313" key="8">
    <source>
        <dbReference type="EMBL" id="CAI2364346.1"/>
    </source>
</evidence>
<evidence type="ECO:0000256" key="5">
    <source>
        <dbReference type="ARBA" id="ARBA00023242"/>
    </source>
</evidence>
<evidence type="ECO:0000256" key="1">
    <source>
        <dbReference type="ARBA" id="ARBA00004123"/>
    </source>
</evidence>
<dbReference type="EMBL" id="CAMPGE010005495">
    <property type="protein sequence ID" value="CAI2364346.1"/>
    <property type="molecule type" value="Genomic_DNA"/>
</dbReference>
<dbReference type="AlphaFoldDB" id="A0AAD1UCZ4"/>
<keyword evidence="4" id="KW-0235">DNA replication</keyword>
<proteinExistence type="inferred from homology"/>
<reference evidence="8" key="1">
    <citation type="submission" date="2023-07" db="EMBL/GenBank/DDBJ databases">
        <authorList>
            <consortium name="AG Swart"/>
            <person name="Singh M."/>
            <person name="Singh A."/>
            <person name="Seah K."/>
            <person name="Emmerich C."/>
        </authorList>
    </citation>
    <scope>NUCLEOTIDE SEQUENCE</scope>
    <source>
        <strain evidence="8">DP1</strain>
    </source>
</reference>
<keyword evidence="5" id="KW-0539">Nucleus</keyword>
<dbReference type="Pfam" id="PF22062">
    <property type="entry name" value="OB_DPOA2"/>
    <property type="match status" value="1"/>
</dbReference>
<evidence type="ECO:0000256" key="2">
    <source>
        <dbReference type="ARBA" id="ARBA00007299"/>
    </source>
</evidence>
<feature type="domain" description="DNA polymerase alpha subunit B OB" evidence="7">
    <location>
        <begin position="170"/>
        <end position="272"/>
    </location>
</feature>
<comment type="subcellular location">
    <subcellularLocation>
        <location evidence="1">Nucleus</location>
    </subcellularLocation>
</comment>
<comment type="similarity">
    <text evidence="2">Belongs to the DNA polymerase alpha subunit B family.</text>
</comment>
<name>A0AAD1UCZ4_EUPCR</name>
<dbReference type="GO" id="GO:0003677">
    <property type="term" value="F:DNA binding"/>
    <property type="evidence" value="ECO:0007669"/>
    <property type="project" value="InterPro"/>
</dbReference>
<evidence type="ECO:0000259" key="7">
    <source>
        <dbReference type="Pfam" id="PF22062"/>
    </source>
</evidence>
<dbReference type="PANTHER" id="PTHR23061:SF12">
    <property type="entry name" value="DNA POLYMERASE ALPHA SUBUNIT B"/>
    <property type="match status" value="1"/>
</dbReference>
<accession>A0AAD1UCZ4</accession>
<evidence type="ECO:0000313" key="9">
    <source>
        <dbReference type="Proteomes" id="UP001295684"/>
    </source>
</evidence>
<evidence type="ECO:0000259" key="6">
    <source>
        <dbReference type="Pfam" id="PF04042"/>
    </source>
</evidence>
<evidence type="ECO:0000256" key="4">
    <source>
        <dbReference type="ARBA" id="ARBA00022705"/>
    </source>
</evidence>
<dbReference type="Proteomes" id="UP001295684">
    <property type="component" value="Unassembled WGS sequence"/>
</dbReference>
<keyword evidence="9" id="KW-1185">Reference proteome</keyword>
<dbReference type="Pfam" id="PF04042">
    <property type="entry name" value="DNA_pol_E_B"/>
    <property type="match status" value="1"/>
</dbReference>
<dbReference type="GO" id="GO:0006270">
    <property type="term" value="P:DNA replication initiation"/>
    <property type="evidence" value="ECO:0007669"/>
    <property type="project" value="TreeGrafter"/>
</dbReference>
<organism evidence="8 9">
    <name type="scientific">Euplotes crassus</name>
    <dbReference type="NCBI Taxonomy" id="5936"/>
    <lineage>
        <taxon>Eukaryota</taxon>
        <taxon>Sar</taxon>
        <taxon>Alveolata</taxon>
        <taxon>Ciliophora</taxon>
        <taxon>Intramacronucleata</taxon>
        <taxon>Spirotrichea</taxon>
        <taxon>Hypotrichia</taxon>
        <taxon>Euplotida</taxon>
        <taxon>Euplotidae</taxon>
        <taxon>Moneuplotes</taxon>
    </lineage>
</organism>
<dbReference type="Gene3D" id="3.60.21.60">
    <property type="match status" value="2"/>
</dbReference>
<dbReference type="InterPro" id="IPR016722">
    <property type="entry name" value="DNA_pol_alpha_bsu"/>
</dbReference>
<comment type="caution">
    <text evidence="8">The sequence shown here is derived from an EMBL/GenBank/DDBJ whole genome shotgun (WGS) entry which is preliminary data.</text>
</comment>
<dbReference type="PANTHER" id="PTHR23061">
    <property type="entry name" value="DNA POLYMERASE 2 ALPHA 70 KDA SUBUNIT"/>
    <property type="match status" value="1"/>
</dbReference>
<gene>
    <name evidence="8" type="ORF">ECRASSUSDP1_LOCUS5689</name>
</gene>
<sequence length="559" mass="63433">MEVEEHMCGGTISLNEISIEDKETILDFCKNYGIDLTTFGDQLDAEMINNPDKALKVHIKNTQTTINKERELARKHKQYKQGKATHDQTQDDFEAITDKLELFMNRAADQQCEVDFVNRQTQGKIVKGWNNEVIPKRALESAKASLDFTQTFEVDQYDIFNLTAAKRADSLVDHLEMYTQIVKKELEIPEFTDLGTISSDVVTVIGRIAYTEQEEDTSAIELFNLSTENENGQSRVKLILEDKLDYAFFEGQIVVLEGISDKDTFHAQKLIDLPVKTNMTVNENKDEESMDEGYLNGLIFAGPYTFNENLKYTPLKHIASIISDQEPKFVVLTGPFVDVTHPQIQEGELFYNEGNKINCYEDIDLYREIRKYLENATYGVDTKIILIPSVNDIVSNHPFPQPPLSSKNSQKVSFLPNPARFNINGVEFGIVNSEVLRPIMSKMKFSQTKPRIQHMADKITSQRNFYPVYPPAESVPLDLSQLTNLQYEVSPDVLILISELPSFIQSCEDKALIVNPGFCVKRSSAGTYAEIVIKQKIECSASSEAKTLKEKLSIEIKQI</sequence>
<evidence type="ECO:0000256" key="3">
    <source>
        <dbReference type="ARBA" id="ARBA00018596"/>
    </source>
</evidence>
<dbReference type="InterPro" id="IPR054300">
    <property type="entry name" value="OB_DPOA2"/>
</dbReference>
<dbReference type="GO" id="GO:0005658">
    <property type="term" value="C:alpha DNA polymerase:primase complex"/>
    <property type="evidence" value="ECO:0007669"/>
    <property type="project" value="TreeGrafter"/>
</dbReference>
<dbReference type="InterPro" id="IPR007185">
    <property type="entry name" value="DNA_pol_a/d/e_bsu"/>
</dbReference>
<protein>
    <recommendedName>
        <fullName evidence="3">DNA polymerase alpha subunit B</fullName>
    </recommendedName>
</protein>
<feature type="domain" description="DNA polymerase alpha/delta/epsilon subunit B" evidence="6">
    <location>
        <begin position="299"/>
        <end position="504"/>
    </location>
</feature>